<dbReference type="Proteomes" id="UP000092086">
    <property type="component" value="Unassembled WGS sequence"/>
</dbReference>
<sequence length="355" mass="39947">MAAFPVDPSSVTAVWLSEVLRADVRVCRLEQIGIGVGLLGRLYRAHLEGEPGVPQSVVVKLPLVDTEARTAVCEDLEFYLREVRFYQEVGHANPLRPPRPYFAAFDETTHDFVLVLEDLGRLRVADQIAGCAAADAETVVEAIAGHHAHWWETDRLAALPWLKTLSTAPFPAVLAGNFEAAWPRFLERVGFDLSPELRAFGERFSALIPWFLQELARPPHTFLHGDLRLDQLFFAVDSGDPPVTALDWQVTSKGRAAYDVGYFLCQSLVTETRRSCEGRLIERYAEVLAEHGIDYPRDELWRDYRLTTAWCFIYPVIAAGRIDVANDRQLQLLRSILDRTAAAIEDHDALSLRPD</sequence>
<dbReference type="PANTHER" id="PTHR23020:SF41">
    <property type="entry name" value="AMINOGLYCOSIDE PHOSPHOTRANSFERASE DOMAIN-CONTAINING PROTEIN"/>
    <property type="match status" value="1"/>
</dbReference>
<reference evidence="1 2" key="1">
    <citation type="submission" date="2016-06" db="EMBL/GenBank/DDBJ databases">
        <authorList>
            <person name="Sutton G."/>
            <person name="Brinkac L."/>
            <person name="Sanka R."/>
            <person name="Adams M."/>
            <person name="Lau E."/>
            <person name="Sam S."/>
            <person name="Sreng N."/>
            <person name="Him V."/>
            <person name="Kerleguer A."/>
            <person name="Cheng S."/>
        </authorList>
    </citation>
    <scope>NUCLEOTIDE SEQUENCE [LARGE SCALE GENOMIC DNA]</scope>
    <source>
        <strain evidence="1 2">E2978</strain>
    </source>
</reference>
<dbReference type="InterPro" id="IPR004119">
    <property type="entry name" value="EcKL"/>
</dbReference>
<accession>A0ABD6NXN1</accession>
<gene>
    <name evidence="1" type="ORF">A5672_22500</name>
</gene>
<evidence type="ECO:0000313" key="1">
    <source>
        <dbReference type="EMBL" id="OBG34571.1"/>
    </source>
</evidence>
<dbReference type="Gene3D" id="3.90.1200.10">
    <property type="match status" value="1"/>
</dbReference>
<dbReference type="InterPro" id="IPR052961">
    <property type="entry name" value="Oxido-Kinase-like_Enzymes"/>
</dbReference>
<comment type="caution">
    <text evidence="1">The sequence shown here is derived from an EMBL/GenBank/DDBJ whole genome shotgun (WGS) entry which is preliminary data.</text>
</comment>
<dbReference type="InterPro" id="IPR011009">
    <property type="entry name" value="Kinase-like_dom_sf"/>
</dbReference>
<evidence type="ECO:0000313" key="2">
    <source>
        <dbReference type="Proteomes" id="UP000092086"/>
    </source>
</evidence>
<organism evidence="1 2">
    <name type="scientific">Mycobacterium alsense</name>
    <dbReference type="NCBI Taxonomy" id="324058"/>
    <lineage>
        <taxon>Bacteria</taxon>
        <taxon>Bacillati</taxon>
        <taxon>Actinomycetota</taxon>
        <taxon>Actinomycetes</taxon>
        <taxon>Mycobacteriales</taxon>
        <taxon>Mycobacteriaceae</taxon>
        <taxon>Mycobacterium</taxon>
    </lineage>
</organism>
<dbReference type="EMBL" id="LZIT01000211">
    <property type="protein sequence ID" value="OBG34571.1"/>
    <property type="molecule type" value="Genomic_DNA"/>
</dbReference>
<dbReference type="SUPFAM" id="SSF56112">
    <property type="entry name" value="Protein kinase-like (PK-like)"/>
    <property type="match status" value="1"/>
</dbReference>
<name>A0ABD6NXN1_9MYCO</name>
<protein>
    <submittedName>
        <fullName evidence="1">Phosphotransferase</fullName>
    </submittedName>
</protein>
<dbReference type="PANTHER" id="PTHR23020">
    <property type="entry name" value="UNCHARACTERIZED NUCLEAR HORMONE RECEPTOR-RELATED"/>
    <property type="match status" value="1"/>
</dbReference>
<dbReference type="AlphaFoldDB" id="A0ABD6NXN1"/>
<dbReference type="Pfam" id="PF02958">
    <property type="entry name" value="EcKL"/>
    <property type="match status" value="1"/>
</dbReference>
<proteinExistence type="predicted"/>